<dbReference type="InterPro" id="IPR004394">
    <property type="entry name" value="Iojap/RsfS/C7orf30"/>
</dbReference>
<dbReference type="AlphaFoldDB" id="A0AAJ1Q4K3"/>
<proteinExistence type="inferred from homology"/>
<dbReference type="EMBL" id="JASOOE010000010">
    <property type="protein sequence ID" value="MDK7187552.1"/>
    <property type="molecule type" value="Genomic_DNA"/>
</dbReference>
<dbReference type="InterPro" id="IPR043519">
    <property type="entry name" value="NT_sf"/>
</dbReference>
<dbReference type="Gene3D" id="3.30.460.10">
    <property type="entry name" value="Beta Polymerase, domain 2"/>
    <property type="match status" value="1"/>
</dbReference>
<keyword evidence="2" id="KW-0810">Translation regulation</keyword>
<dbReference type="GO" id="GO:0017148">
    <property type="term" value="P:negative regulation of translation"/>
    <property type="evidence" value="ECO:0007669"/>
    <property type="project" value="UniProtKB-UniRule"/>
</dbReference>
<accession>A0AAJ1Q4K3</accession>
<dbReference type="GO" id="GO:0043023">
    <property type="term" value="F:ribosomal large subunit binding"/>
    <property type="evidence" value="ECO:0007669"/>
    <property type="project" value="TreeGrafter"/>
</dbReference>
<dbReference type="GO" id="GO:0042256">
    <property type="term" value="P:cytosolic ribosome assembly"/>
    <property type="evidence" value="ECO:0007669"/>
    <property type="project" value="UniProtKB-UniRule"/>
</dbReference>
<keyword evidence="2" id="KW-0963">Cytoplasm</keyword>
<dbReference type="Pfam" id="PF02410">
    <property type="entry name" value="RsfS"/>
    <property type="match status" value="1"/>
</dbReference>
<dbReference type="PANTHER" id="PTHR21043:SF0">
    <property type="entry name" value="MITOCHONDRIAL ASSEMBLY OF RIBOSOMAL LARGE SUBUNIT PROTEIN 1"/>
    <property type="match status" value="1"/>
</dbReference>
<sequence>MTIKSIEKLELIVRAADDRMAQDIMALDVSDLTPMAEYFVIMQASNDRQLKAIVDSICEKLHESGLDIKGIEGKEGGRWILIDVYDILVHVFHYEERSHYNLEKIWADAPLVDVSSWLN</sequence>
<organism evidence="3 4">
    <name type="scientific">Facklamia hominis</name>
    <dbReference type="NCBI Taxonomy" id="178214"/>
    <lineage>
        <taxon>Bacteria</taxon>
        <taxon>Bacillati</taxon>
        <taxon>Bacillota</taxon>
        <taxon>Bacilli</taxon>
        <taxon>Lactobacillales</taxon>
        <taxon>Aerococcaceae</taxon>
        <taxon>Facklamia</taxon>
    </lineage>
</organism>
<dbReference type="Proteomes" id="UP001229251">
    <property type="component" value="Unassembled WGS sequence"/>
</dbReference>
<dbReference type="GO" id="GO:0005737">
    <property type="term" value="C:cytoplasm"/>
    <property type="evidence" value="ECO:0007669"/>
    <property type="project" value="UniProtKB-SubCell"/>
</dbReference>
<dbReference type="PANTHER" id="PTHR21043">
    <property type="entry name" value="IOJAP SUPERFAMILY ORTHOLOG"/>
    <property type="match status" value="1"/>
</dbReference>
<dbReference type="NCBIfam" id="TIGR00090">
    <property type="entry name" value="rsfS_iojap_ybeB"/>
    <property type="match status" value="1"/>
</dbReference>
<reference evidence="3" key="1">
    <citation type="submission" date="2023-05" db="EMBL/GenBank/DDBJ databases">
        <title>Cataloging the Phylogenetic Diversity of Human Bladder Bacteria.</title>
        <authorList>
            <person name="Du J."/>
        </authorList>
    </citation>
    <scope>NUCLEOTIDE SEQUENCE</scope>
    <source>
        <strain evidence="3">UMB1231</strain>
    </source>
</reference>
<dbReference type="HAMAP" id="MF_01477">
    <property type="entry name" value="Iojap_RsfS"/>
    <property type="match status" value="1"/>
</dbReference>
<evidence type="ECO:0000313" key="4">
    <source>
        <dbReference type="Proteomes" id="UP001229251"/>
    </source>
</evidence>
<name>A0AAJ1Q4K3_9LACT</name>
<comment type="subcellular location">
    <subcellularLocation>
        <location evidence="2">Cytoplasm</location>
    </subcellularLocation>
</comment>
<evidence type="ECO:0000313" key="3">
    <source>
        <dbReference type="EMBL" id="MDK7187552.1"/>
    </source>
</evidence>
<gene>
    <name evidence="2 3" type="primary">rsfS</name>
    <name evidence="3" type="ORF">QP433_06125</name>
</gene>
<keyword evidence="2" id="KW-0678">Repressor</keyword>
<comment type="caution">
    <text evidence="3">The sequence shown here is derived from an EMBL/GenBank/DDBJ whole genome shotgun (WGS) entry which is preliminary data.</text>
</comment>
<comment type="similarity">
    <text evidence="1 2">Belongs to the Iojap/RsfS family.</text>
</comment>
<dbReference type="GO" id="GO:0090071">
    <property type="term" value="P:negative regulation of ribosome biogenesis"/>
    <property type="evidence" value="ECO:0007669"/>
    <property type="project" value="UniProtKB-UniRule"/>
</dbReference>
<comment type="function">
    <text evidence="2">Functions as a ribosomal silencing factor. Interacts with ribosomal protein uL14 (rplN), blocking formation of intersubunit bridge B8. Prevents association of the 30S and 50S ribosomal subunits and the formation of functional ribosomes, thus repressing translation.</text>
</comment>
<dbReference type="RefSeq" id="WP_285066026.1">
    <property type="nucleotide sequence ID" value="NZ_JASOOE010000010.1"/>
</dbReference>
<comment type="subunit">
    <text evidence="2">Interacts with ribosomal protein uL14 (rplN).</text>
</comment>
<evidence type="ECO:0000256" key="2">
    <source>
        <dbReference type="HAMAP-Rule" id="MF_01477"/>
    </source>
</evidence>
<dbReference type="SUPFAM" id="SSF81301">
    <property type="entry name" value="Nucleotidyltransferase"/>
    <property type="match status" value="1"/>
</dbReference>
<evidence type="ECO:0000256" key="1">
    <source>
        <dbReference type="ARBA" id="ARBA00010574"/>
    </source>
</evidence>
<protein>
    <recommendedName>
        <fullName evidence="2">Ribosomal silencing factor RsfS</fullName>
    </recommendedName>
</protein>